<dbReference type="GO" id="GO:0008483">
    <property type="term" value="F:transaminase activity"/>
    <property type="evidence" value="ECO:0007669"/>
    <property type="project" value="UniProtKB-KW"/>
</dbReference>
<dbReference type="InterPro" id="IPR015421">
    <property type="entry name" value="PyrdxlP-dep_Trfase_major"/>
</dbReference>
<dbReference type="Pfam" id="PF01041">
    <property type="entry name" value="DegT_DnrJ_EryC1"/>
    <property type="match status" value="1"/>
</dbReference>
<protein>
    <submittedName>
        <fullName evidence="4">DegT/DnrJ/EryC1/StrS family aminotransferase</fullName>
    </submittedName>
</protein>
<dbReference type="PIRSF" id="PIRSF000390">
    <property type="entry name" value="PLP_StrS"/>
    <property type="match status" value="1"/>
</dbReference>
<evidence type="ECO:0000256" key="2">
    <source>
        <dbReference type="ARBA" id="ARBA00037999"/>
    </source>
</evidence>
<dbReference type="PANTHER" id="PTHR30244">
    <property type="entry name" value="TRANSAMINASE"/>
    <property type="match status" value="1"/>
</dbReference>
<dbReference type="Gene3D" id="3.90.1150.10">
    <property type="entry name" value="Aspartate Aminotransferase, domain 1"/>
    <property type="match status" value="1"/>
</dbReference>
<comment type="caution">
    <text evidence="4">The sequence shown here is derived from an EMBL/GenBank/DDBJ whole genome shotgun (WGS) entry which is preliminary data.</text>
</comment>
<name>A0ABW6V4T4_MICFU</name>
<evidence type="ECO:0000256" key="3">
    <source>
        <dbReference type="RuleBase" id="RU004508"/>
    </source>
</evidence>
<accession>A0ABW6V4T4</accession>
<dbReference type="InterPro" id="IPR015424">
    <property type="entry name" value="PyrdxlP-dep_Trfase"/>
</dbReference>
<evidence type="ECO:0000313" key="5">
    <source>
        <dbReference type="Proteomes" id="UP001602119"/>
    </source>
</evidence>
<sequence length="367" mass="39480">MADRIAVNDLRRHAISTETAVRTSVERVLNSGWYVLGQEVEAFEREFSDYCGVGHCVGVASGTDAIELGLRALGVGRGSRVATVANAGCYTTTALMALGAEPVFVDVDRDAKLMDLGHLKQILSEAALDAVVVTHLFGLLHDMESILDLTARAGVPVFEDCAQAHGARRGGRHAGSFGAAAGFSFYPTKNLGAVGDGGAVVTGSADVAGQVRRLRQYGWESRYRVGVSGGRNSRLDEVQAAVLRAKLPLLDGWNRRRRDIAARYTREIHDPRVRCPAVHGEEYVAHLYVVVTEDREALRAHLAEAAVMTDVHYPVPDHRQPVLTGAGGPVAALPVTDELSASIVTLPCYPELSDEEVTRVIAHVNAW</sequence>
<dbReference type="RefSeq" id="WP_387342681.1">
    <property type="nucleotide sequence ID" value="NZ_JBIAXI010000008.1"/>
</dbReference>
<reference evidence="4 5" key="1">
    <citation type="submission" date="2024-10" db="EMBL/GenBank/DDBJ databases">
        <title>The Natural Products Discovery Center: Release of the First 8490 Sequenced Strains for Exploring Actinobacteria Biosynthetic Diversity.</title>
        <authorList>
            <person name="Kalkreuter E."/>
            <person name="Kautsar S.A."/>
            <person name="Yang D."/>
            <person name="Bader C.D."/>
            <person name="Teijaro C.N."/>
            <person name="Fluegel L."/>
            <person name="Davis C.M."/>
            <person name="Simpson J.R."/>
            <person name="Lauterbach L."/>
            <person name="Steele A.D."/>
            <person name="Gui C."/>
            <person name="Meng S."/>
            <person name="Li G."/>
            <person name="Viehrig K."/>
            <person name="Ye F."/>
            <person name="Su P."/>
            <person name="Kiefer A.F."/>
            <person name="Nichols A."/>
            <person name="Cepeda A.J."/>
            <person name="Yan W."/>
            <person name="Fan B."/>
            <person name="Jiang Y."/>
            <person name="Adhikari A."/>
            <person name="Zheng C.-J."/>
            <person name="Schuster L."/>
            <person name="Cowan T.M."/>
            <person name="Smanski M.J."/>
            <person name="Chevrette M.G."/>
            <person name="De Carvalho L.P.S."/>
            <person name="Shen B."/>
        </authorList>
    </citation>
    <scope>NUCLEOTIDE SEQUENCE [LARGE SCALE GENOMIC DNA]</scope>
    <source>
        <strain evidence="4 5">NPDC001281</strain>
    </source>
</reference>
<dbReference type="InterPro" id="IPR000653">
    <property type="entry name" value="DegT/StrS_aminotransferase"/>
</dbReference>
<comment type="similarity">
    <text evidence="2 3">Belongs to the DegT/DnrJ/EryC1 family.</text>
</comment>
<keyword evidence="4" id="KW-0032">Aminotransferase</keyword>
<dbReference type="Gene3D" id="3.40.640.10">
    <property type="entry name" value="Type I PLP-dependent aspartate aminotransferase-like (Major domain)"/>
    <property type="match status" value="1"/>
</dbReference>
<keyword evidence="1 3" id="KW-0663">Pyridoxal phosphate</keyword>
<proteinExistence type="inferred from homology"/>
<gene>
    <name evidence="4" type="ORF">ACFY05_15775</name>
</gene>
<evidence type="ECO:0000313" key="4">
    <source>
        <dbReference type="EMBL" id="MFF4774316.1"/>
    </source>
</evidence>
<organism evidence="4 5">
    <name type="scientific">Microtetraspora fusca</name>
    <dbReference type="NCBI Taxonomy" id="1997"/>
    <lineage>
        <taxon>Bacteria</taxon>
        <taxon>Bacillati</taxon>
        <taxon>Actinomycetota</taxon>
        <taxon>Actinomycetes</taxon>
        <taxon>Streptosporangiales</taxon>
        <taxon>Streptosporangiaceae</taxon>
        <taxon>Microtetraspora</taxon>
    </lineage>
</organism>
<dbReference type="Proteomes" id="UP001602119">
    <property type="component" value="Unassembled WGS sequence"/>
</dbReference>
<evidence type="ECO:0000256" key="1">
    <source>
        <dbReference type="ARBA" id="ARBA00022898"/>
    </source>
</evidence>
<dbReference type="SUPFAM" id="SSF53383">
    <property type="entry name" value="PLP-dependent transferases"/>
    <property type="match status" value="1"/>
</dbReference>
<keyword evidence="4" id="KW-0808">Transferase</keyword>
<dbReference type="CDD" id="cd00616">
    <property type="entry name" value="AHBA_syn"/>
    <property type="match status" value="1"/>
</dbReference>
<dbReference type="InterPro" id="IPR015422">
    <property type="entry name" value="PyrdxlP-dep_Trfase_small"/>
</dbReference>
<dbReference type="EMBL" id="JBIAXI010000008">
    <property type="protein sequence ID" value="MFF4774316.1"/>
    <property type="molecule type" value="Genomic_DNA"/>
</dbReference>
<keyword evidence="5" id="KW-1185">Reference proteome</keyword>
<dbReference type="PANTHER" id="PTHR30244:SF36">
    <property type="entry name" value="3-OXO-GLUCOSE-6-PHOSPHATE:GLUTAMATE AMINOTRANSFERASE"/>
    <property type="match status" value="1"/>
</dbReference>